<keyword evidence="4 7" id="KW-0812">Transmembrane</keyword>
<dbReference type="AlphaFoldDB" id="A0AA42IZY0"/>
<keyword evidence="3" id="KW-1003">Cell membrane</keyword>
<dbReference type="GO" id="GO:0055085">
    <property type="term" value="P:transmembrane transport"/>
    <property type="evidence" value="ECO:0007669"/>
    <property type="project" value="InterPro"/>
</dbReference>
<dbReference type="CDD" id="cd06261">
    <property type="entry name" value="TM_PBP2"/>
    <property type="match status" value="1"/>
</dbReference>
<feature type="transmembrane region" description="Helical" evidence="7">
    <location>
        <begin position="124"/>
        <end position="148"/>
    </location>
</feature>
<reference evidence="9" key="1">
    <citation type="journal article" date="2023" name="Int. J. Syst. Evol. Microbiol.">
        <title>&lt;i&gt;Holtiella tumoricola&lt;/i&gt; gen. nov. sp. nov., isolated from a human clinical sample.</title>
        <authorList>
            <person name="Allen-Vercoe E."/>
            <person name="Daigneault M.C."/>
            <person name="Vancuren S.J."/>
            <person name="Cochrane K."/>
            <person name="O'Neal L.L."/>
            <person name="Sankaranarayanan K."/>
            <person name="Lawson P.A."/>
        </authorList>
    </citation>
    <scope>NUCLEOTIDE SEQUENCE</scope>
    <source>
        <strain evidence="9">CC70A</strain>
    </source>
</reference>
<accession>A0AA42IZY0</accession>
<dbReference type="GO" id="GO:0005886">
    <property type="term" value="C:plasma membrane"/>
    <property type="evidence" value="ECO:0007669"/>
    <property type="project" value="UniProtKB-SubCell"/>
</dbReference>
<evidence type="ECO:0000256" key="4">
    <source>
        <dbReference type="ARBA" id="ARBA00022692"/>
    </source>
</evidence>
<name>A0AA42IZY0_9FIRM</name>
<feature type="domain" description="ABC transmembrane type-1" evidence="8">
    <location>
        <begin position="87"/>
        <end position="304"/>
    </location>
</feature>
<dbReference type="SUPFAM" id="SSF161098">
    <property type="entry name" value="MetI-like"/>
    <property type="match status" value="1"/>
</dbReference>
<dbReference type="RefSeq" id="WP_271011386.1">
    <property type="nucleotide sequence ID" value="NZ_JAQIFT010000016.1"/>
</dbReference>
<dbReference type="PANTHER" id="PTHR30193:SF37">
    <property type="entry name" value="INNER MEMBRANE ABC TRANSPORTER PERMEASE PROTEIN YCJO"/>
    <property type="match status" value="1"/>
</dbReference>
<keyword evidence="10" id="KW-1185">Reference proteome</keyword>
<comment type="similarity">
    <text evidence="7">Belongs to the binding-protein-dependent transport system permease family.</text>
</comment>
<dbReference type="Pfam" id="PF00528">
    <property type="entry name" value="BPD_transp_1"/>
    <property type="match status" value="1"/>
</dbReference>
<evidence type="ECO:0000256" key="3">
    <source>
        <dbReference type="ARBA" id="ARBA00022475"/>
    </source>
</evidence>
<keyword evidence="6 7" id="KW-0472">Membrane</keyword>
<gene>
    <name evidence="9" type="ORF">PBV87_05180</name>
</gene>
<comment type="caution">
    <text evidence="9">The sequence shown here is derived from an EMBL/GenBank/DDBJ whole genome shotgun (WGS) entry which is preliminary data.</text>
</comment>
<evidence type="ECO:0000313" key="10">
    <source>
        <dbReference type="Proteomes" id="UP001169242"/>
    </source>
</evidence>
<evidence type="ECO:0000256" key="7">
    <source>
        <dbReference type="RuleBase" id="RU363032"/>
    </source>
</evidence>
<dbReference type="Proteomes" id="UP001169242">
    <property type="component" value="Unassembled WGS sequence"/>
</dbReference>
<feature type="transmembrane region" description="Helical" evidence="7">
    <location>
        <begin position="91"/>
        <end position="112"/>
    </location>
</feature>
<dbReference type="EMBL" id="JAQIFT010000016">
    <property type="protein sequence ID" value="MDA3730892.1"/>
    <property type="molecule type" value="Genomic_DNA"/>
</dbReference>
<organism evidence="9 10">
    <name type="scientific">Holtiella tumoricola</name>
    <dbReference type="NCBI Taxonomy" id="3018743"/>
    <lineage>
        <taxon>Bacteria</taxon>
        <taxon>Bacillati</taxon>
        <taxon>Bacillota</taxon>
        <taxon>Clostridia</taxon>
        <taxon>Lachnospirales</taxon>
        <taxon>Cellulosilyticaceae</taxon>
        <taxon>Holtiella</taxon>
    </lineage>
</organism>
<dbReference type="InterPro" id="IPR051393">
    <property type="entry name" value="ABC_transporter_permease"/>
</dbReference>
<feature type="transmembrane region" description="Helical" evidence="7">
    <location>
        <begin position="230"/>
        <end position="250"/>
    </location>
</feature>
<feature type="transmembrane region" description="Helical" evidence="7">
    <location>
        <begin position="186"/>
        <end position="209"/>
    </location>
</feature>
<sequence>MITKRGEIMTTKRTKKNKGVSYSKWGYFFLAPFFITFFIFSFVPLVSTFYNSFFENYRSGLKIIGPNFVGFQNYITLFTSGDLITYLGNTMILWLLGFIPQIVISLLLAAWFTNLRLKLRGTGFFKTVIYMPNLIMASAFAMLFFALFSDIGPVNSSLMSAGIIKEPIRFLASTWGTRGLSALMNFLMWFGNTTILLMAAIMGIDTSTFEAAEMDGAKGSQIFFKITLPLIRPILVYVIITSLIGGLQMFDVPQILTNGTGAPNNTSTTLIMFLNNHLYSKNYGMAGALSVILFIIAAVLSLIVFYFTGNRESKRTKIKGGGGKL</sequence>
<dbReference type="InterPro" id="IPR035906">
    <property type="entry name" value="MetI-like_sf"/>
</dbReference>
<keyword evidence="5 7" id="KW-1133">Transmembrane helix</keyword>
<dbReference type="Gene3D" id="1.10.3720.10">
    <property type="entry name" value="MetI-like"/>
    <property type="match status" value="1"/>
</dbReference>
<evidence type="ECO:0000313" key="9">
    <source>
        <dbReference type="EMBL" id="MDA3730892.1"/>
    </source>
</evidence>
<keyword evidence="2 7" id="KW-0813">Transport</keyword>
<proteinExistence type="inferred from homology"/>
<evidence type="ECO:0000256" key="6">
    <source>
        <dbReference type="ARBA" id="ARBA00023136"/>
    </source>
</evidence>
<feature type="transmembrane region" description="Helical" evidence="7">
    <location>
        <begin position="25"/>
        <end position="50"/>
    </location>
</feature>
<protein>
    <submittedName>
        <fullName evidence="9">Sugar ABC transporter permease</fullName>
    </submittedName>
</protein>
<evidence type="ECO:0000256" key="1">
    <source>
        <dbReference type="ARBA" id="ARBA00004651"/>
    </source>
</evidence>
<dbReference type="PROSITE" id="PS50928">
    <property type="entry name" value="ABC_TM1"/>
    <property type="match status" value="1"/>
</dbReference>
<evidence type="ECO:0000259" key="8">
    <source>
        <dbReference type="PROSITE" id="PS50928"/>
    </source>
</evidence>
<evidence type="ECO:0000256" key="2">
    <source>
        <dbReference type="ARBA" id="ARBA00022448"/>
    </source>
</evidence>
<comment type="subcellular location">
    <subcellularLocation>
        <location evidence="1 7">Cell membrane</location>
        <topology evidence="1 7">Multi-pass membrane protein</topology>
    </subcellularLocation>
</comment>
<evidence type="ECO:0000256" key="5">
    <source>
        <dbReference type="ARBA" id="ARBA00022989"/>
    </source>
</evidence>
<dbReference type="PANTHER" id="PTHR30193">
    <property type="entry name" value="ABC TRANSPORTER PERMEASE PROTEIN"/>
    <property type="match status" value="1"/>
</dbReference>
<dbReference type="InterPro" id="IPR000515">
    <property type="entry name" value="MetI-like"/>
</dbReference>
<feature type="transmembrane region" description="Helical" evidence="7">
    <location>
        <begin position="283"/>
        <end position="307"/>
    </location>
</feature>